<dbReference type="InterPro" id="IPR026960">
    <property type="entry name" value="RVT-Znf"/>
</dbReference>
<dbReference type="Pfam" id="PF00078">
    <property type="entry name" value="RVT_1"/>
    <property type="match status" value="1"/>
</dbReference>
<dbReference type="OrthoDB" id="1357522at2759"/>
<gene>
    <name evidence="4" type="ORF">TSUD_161120</name>
</gene>
<dbReference type="InterPro" id="IPR025836">
    <property type="entry name" value="Zn_knuckle_CX2CX4HX4C"/>
</dbReference>
<dbReference type="Pfam" id="PF14111">
    <property type="entry name" value="DUF4283"/>
    <property type="match status" value="1"/>
</dbReference>
<keyword evidence="1" id="KW-0479">Metal-binding</keyword>
<dbReference type="CDD" id="cd01650">
    <property type="entry name" value="RT_nLTR_like"/>
    <property type="match status" value="1"/>
</dbReference>
<sequence length="1957" mass="222778">MARWKDIEIPADEIIGVTEEDEEQVEEEVYGRSLVGKLWTESAYNVRAFKQTIVDFWRLKNPVETQELGKNLYLFRFSSKRDLENVLKNGPWSFGRNILVLKRINGTEQPSEMELNSMSFWARIYDLPLKLRSESMAKKLSDVMGKFEEADTKDCHRMGRFLRAKVTIDLTKPLKRGTIVRYNGKDLKVFFKYERLPTLCFLCGRIGHQLRDCDEIGGNEGEGFEEIEEKELPFGPWLRASPLPRNTFVTKRDSGSSSCSKSLFTGTSSSKAELIGDHTEEVEVEKPNEATAIKGHIATKSLPIPTTTTHEIEEMAATLKSCDLTPKNTKPLTKGKANCSSKAKWSRVKGRKLKPTKEPTSDTLIIGKRQLVDRGCWRTNTTLHYENLELELSGVGEPPSSHGRERAGGLVIWWADNVNFNFTSFSLNHIQGDIKDQGEEETWTLIGMYGFSVDNRKRDTWELIKNLSFTACDRWMCVGDFNDIVSASEKKGGNPRSFTQLQVGREGMDFCGLNDLGFNGYPFTWSNGRIGAENIQCRLDRALATSAFNSRFTPINVNHLGRFRSDHSALAVCLEVFPTDVRKKKVHLFRFEEVWSKEDNCEMLVQQNWGRSGGNCEEKLIAMQSLDMEFKELRTNLIRQEIVKVEDQLKDAILWHDAPAFVQRHRDLEKDHSELLLKEETLWRQRSRATWLKDGDKNTKFFHGKAGQRKKTNEIKKLKGDDGRWWHGHDNVEQVLVKYHTELFTTSNPSGMVQSCESIQRKLSPEQSEWCDRNFSREEVKEAIEQMHPLKAPGPDGLPALFYQKFWHIVGADVCSLALSILNEGKSPACINKTFVTLIPKCKNPTSPTHFRPISLCNVIMKIVTKTIANRVKVILPDVVDEEQSAFVKGRLITDNALIAMECFHWLKKKTKGKKGMMALKLDMAKAYDKMEWEFIKEVLLETGFPPNLLKTIMECISTVSYQILINGHPSRYIVPERGIRQGDPLSPYIFILCANVLSGLMHKEVHNNNIHGIQVARGAPKITHLLFADDSLFFARANHAEAESIIRALNTYQRASGQTISLEKSEVSYSRNMLEIEKNLICNKIGVKAVTSHSRYLGLPVLFGRSKKEIFSFVKDRVWRKIKGWKEKCLSRAGKETLIKAVAQAIPNYIMSCYKIPIGCCRDIEGMLAKFWWGTDERQRKVHWLSWENLGKIKNSGGMGFRGFEEFNQALLGKQCWRIIQNQESLIAKVFKSRYFPRTNFMEAQIGYQPSYAWRSMFSAKKTIEMGLRWTIGNGQNVRIWKDSWLPNQAGFKVCSPVNVLADDAYVSQLIDPISRSWNMNLVRNIFSQFETQQILNIPLSWRLPDDRRIWHWERDGNYSVRSAHHMIKEAESASTPETSSSNSQQIWKAIWKIKAPQSVKNFLWRLARDILPTRCRLQRKGVILDTICPLCFEAEENSEHLFMKCRLAQQTWFSSCLGLHVPSQMSLKNWMCEWLISKNQSASQLFGITLSKIWKGRNQVVFQNALFDPCHIAIAAADFTLEFNCANPPNEAAVPVITATETWCCPPTGMSKLNVDAGCFNDGLLGFGMVVRDNLGNVCFAATKLEKKQASPTLAEALALRWCLHWILSSNQVGHFIVETDSEVVVKCLQGVSSLSEIENIILDCSDIMSNLSNCSVVFIRRCKNIVAHSLVGVAKHVGSRSWVGYIPEPAASAVYFACGRDVFLCNPTTKEVRLLPSSNLVTKVKDGMVLGVGIGHDIRSKDLIKVVRMWVSYNKCRCKKYIFEEYDLRSDSWRIIESANPWSCEFDTSCFAMYFNGVYYWWGKIKGSTTILALDVGGGILSKVALPKDVDISSSSGRYLGVLGGCITLVCRKFCDQNANFDIWVTEGDGAVNSCWTKLRTINHSSAYVPLVFWKGNELLVKIFDKVLSYNIDTDETHNVNFENEERDYVDICEAIFCEKSLVSVNPQTRVGWM</sequence>
<dbReference type="InterPro" id="IPR012337">
    <property type="entry name" value="RNaseH-like_sf"/>
</dbReference>
<dbReference type="InterPro" id="IPR043502">
    <property type="entry name" value="DNA/RNA_pol_sf"/>
</dbReference>
<dbReference type="SUPFAM" id="SSF53098">
    <property type="entry name" value="Ribonuclease H-like"/>
    <property type="match status" value="1"/>
</dbReference>
<reference evidence="5" key="1">
    <citation type="journal article" date="2017" name="Front. Plant Sci.">
        <title>Climate Clever Clovers: New Paradigm to Reduce the Environmental Footprint of Ruminants by Breeding Low Methanogenic Forages Utilizing Haplotype Variation.</title>
        <authorList>
            <person name="Kaur P."/>
            <person name="Appels R."/>
            <person name="Bayer P.E."/>
            <person name="Keeble-Gagnere G."/>
            <person name="Wang J."/>
            <person name="Hirakawa H."/>
            <person name="Shirasawa K."/>
            <person name="Vercoe P."/>
            <person name="Stefanova K."/>
            <person name="Durmic Z."/>
            <person name="Nichols P."/>
            <person name="Revell C."/>
            <person name="Isobe S.N."/>
            <person name="Edwards D."/>
            <person name="Erskine W."/>
        </authorList>
    </citation>
    <scope>NUCLEOTIDE SEQUENCE [LARGE SCALE GENOMIC DNA]</scope>
    <source>
        <strain evidence="5">cv. Daliak</strain>
    </source>
</reference>
<feature type="domain" description="CCHC-type" evidence="2">
    <location>
        <begin position="200"/>
        <end position="215"/>
    </location>
</feature>
<dbReference type="InterPro" id="IPR025558">
    <property type="entry name" value="DUF4283"/>
</dbReference>
<dbReference type="GO" id="GO:0003676">
    <property type="term" value="F:nucleic acid binding"/>
    <property type="evidence" value="ECO:0007669"/>
    <property type="project" value="InterPro"/>
</dbReference>
<dbReference type="InterPro" id="IPR001878">
    <property type="entry name" value="Znf_CCHC"/>
</dbReference>
<dbReference type="GO" id="GO:0004523">
    <property type="term" value="F:RNA-DNA hybrid ribonuclease activity"/>
    <property type="evidence" value="ECO:0007669"/>
    <property type="project" value="InterPro"/>
</dbReference>
<evidence type="ECO:0000313" key="5">
    <source>
        <dbReference type="Proteomes" id="UP000242715"/>
    </source>
</evidence>
<dbReference type="InterPro" id="IPR036397">
    <property type="entry name" value="RNaseH_sf"/>
</dbReference>
<dbReference type="Pfam" id="PF13966">
    <property type="entry name" value="zf-RVT"/>
    <property type="match status" value="1"/>
</dbReference>
<accession>A0A2Z6MBL0</accession>
<evidence type="ECO:0000259" key="2">
    <source>
        <dbReference type="PROSITE" id="PS50158"/>
    </source>
</evidence>
<dbReference type="InterPro" id="IPR002156">
    <property type="entry name" value="RNaseH_domain"/>
</dbReference>
<dbReference type="PROSITE" id="PS50158">
    <property type="entry name" value="ZF_CCHC"/>
    <property type="match status" value="1"/>
</dbReference>
<dbReference type="NCBIfam" id="TIGR01640">
    <property type="entry name" value="F_box_assoc_1"/>
    <property type="match status" value="1"/>
</dbReference>
<dbReference type="InterPro" id="IPR036691">
    <property type="entry name" value="Endo/exonu/phosph_ase_sf"/>
</dbReference>
<proteinExistence type="predicted"/>
<dbReference type="InterPro" id="IPR005135">
    <property type="entry name" value="Endo/exonuclease/phosphatase"/>
</dbReference>
<protein>
    <recommendedName>
        <fullName evidence="6">CCHC-type domain-containing protein</fullName>
    </recommendedName>
</protein>
<keyword evidence="1" id="KW-0863">Zinc-finger</keyword>
<evidence type="ECO:0000313" key="4">
    <source>
        <dbReference type="EMBL" id="GAU30026.1"/>
    </source>
</evidence>
<dbReference type="Pfam" id="PF14392">
    <property type="entry name" value="zf-CCHC_4"/>
    <property type="match status" value="1"/>
</dbReference>
<dbReference type="SUPFAM" id="SSF56219">
    <property type="entry name" value="DNase I-like"/>
    <property type="match status" value="1"/>
</dbReference>
<dbReference type="EMBL" id="DF973413">
    <property type="protein sequence ID" value="GAU30026.1"/>
    <property type="molecule type" value="Genomic_DNA"/>
</dbReference>
<dbReference type="Pfam" id="PF07734">
    <property type="entry name" value="FBA_1"/>
    <property type="match status" value="1"/>
</dbReference>
<evidence type="ECO:0000256" key="1">
    <source>
        <dbReference type="PROSITE-ProRule" id="PRU00047"/>
    </source>
</evidence>
<dbReference type="SUPFAM" id="SSF56672">
    <property type="entry name" value="DNA/RNA polymerases"/>
    <property type="match status" value="1"/>
</dbReference>
<dbReference type="Gene3D" id="3.60.10.10">
    <property type="entry name" value="Endonuclease/exonuclease/phosphatase"/>
    <property type="match status" value="1"/>
</dbReference>
<dbReference type="InterPro" id="IPR044730">
    <property type="entry name" value="RNase_H-like_dom_plant"/>
</dbReference>
<dbReference type="Pfam" id="PF03372">
    <property type="entry name" value="Exo_endo_phos"/>
    <property type="match status" value="1"/>
</dbReference>
<feature type="domain" description="Reverse transcriptase" evidence="3">
    <location>
        <begin position="820"/>
        <end position="1102"/>
    </location>
</feature>
<dbReference type="InterPro" id="IPR017451">
    <property type="entry name" value="F-box-assoc_interact_dom"/>
</dbReference>
<dbReference type="Gene3D" id="3.30.420.10">
    <property type="entry name" value="Ribonuclease H-like superfamily/Ribonuclease H"/>
    <property type="match status" value="1"/>
</dbReference>
<dbReference type="CDD" id="cd06222">
    <property type="entry name" value="RNase_H_like"/>
    <property type="match status" value="1"/>
</dbReference>
<dbReference type="InterPro" id="IPR006527">
    <property type="entry name" value="F-box-assoc_dom_typ1"/>
</dbReference>
<dbReference type="PANTHER" id="PTHR33116:SF86">
    <property type="entry name" value="REVERSE TRANSCRIPTASE DOMAIN-CONTAINING PROTEIN"/>
    <property type="match status" value="1"/>
</dbReference>
<dbReference type="SMART" id="SM00343">
    <property type="entry name" value="ZnF_C2HC"/>
    <property type="match status" value="1"/>
</dbReference>
<keyword evidence="5" id="KW-1185">Reference proteome</keyword>
<dbReference type="PANTHER" id="PTHR33116">
    <property type="entry name" value="REVERSE TRANSCRIPTASE ZINC-BINDING DOMAIN-CONTAINING PROTEIN-RELATED-RELATED"/>
    <property type="match status" value="1"/>
</dbReference>
<evidence type="ECO:0008006" key="6">
    <source>
        <dbReference type="Google" id="ProtNLM"/>
    </source>
</evidence>
<dbReference type="PROSITE" id="PS50878">
    <property type="entry name" value="RT_POL"/>
    <property type="match status" value="1"/>
</dbReference>
<dbReference type="GO" id="GO:0008270">
    <property type="term" value="F:zinc ion binding"/>
    <property type="evidence" value="ECO:0007669"/>
    <property type="project" value="UniProtKB-KW"/>
</dbReference>
<dbReference type="Pfam" id="PF13456">
    <property type="entry name" value="RVT_3"/>
    <property type="match status" value="1"/>
</dbReference>
<keyword evidence="1" id="KW-0862">Zinc</keyword>
<organism evidence="4 5">
    <name type="scientific">Trifolium subterraneum</name>
    <name type="common">Subterranean clover</name>
    <dbReference type="NCBI Taxonomy" id="3900"/>
    <lineage>
        <taxon>Eukaryota</taxon>
        <taxon>Viridiplantae</taxon>
        <taxon>Streptophyta</taxon>
        <taxon>Embryophyta</taxon>
        <taxon>Tracheophyta</taxon>
        <taxon>Spermatophyta</taxon>
        <taxon>Magnoliopsida</taxon>
        <taxon>eudicotyledons</taxon>
        <taxon>Gunneridae</taxon>
        <taxon>Pentapetalae</taxon>
        <taxon>rosids</taxon>
        <taxon>fabids</taxon>
        <taxon>Fabales</taxon>
        <taxon>Fabaceae</taxon>
        <taxon>Papilionoideae</taxon>
        <taxon>50 kb inversion clade</taxon>
        <taxon>NPAAA clade</taxon>
        <taxon>Hologalegina</taxon>
        <taxon>IRL clade</taxon>
        <taxon>Trifolieae</taxon>
        <taxon>Trifolium</taxon>
    </lineage>
</organism>
<evidence type="ECO:0000259" key="3">
    <source>
        <dbReference type="PROSITE" id="PS50878"/>
    </source>
</evidence>
<dbReference type="InterPro" id="IPR000477">
    <property type="entry name" value="RT_dom"/>
</dbReference>
<name>A0A2Z6MBL0_TRISU</name>
<dbReference type="Proteomes" id="UP000242715">
    <property type="component" value="Unassembled WGS sequence"/>
</dbReference>